<evidence type="ECO:0000313" key="2">
    <source>
        <dbReference type="Proteomes" id="UP000305729"/>
    </source>
</evidence>
<proteinExistence type="predicted"/>
<dbReference type="AlphaFoldDB" id="A0A5S3UQA4"/>
<protein>
    <submittedName>
        <fullName evidence="1">Uncharacterized protein</fullName>
    </submittedName>
</protein>
<gene>
    <name evidence="1" type="ORF">CWC22_010695</name>
</gene>
<name>A0A5S3UQA4_9GAMM</name>
<organism evidence="1 2">
    <name type="scientific">Pseudoalteromonas rubra</name>
    <dbReference type="NCBI Taxonomy" id="43658"/>
    <lineage>
        <taxon>Bacteria</taxon>
        <taxon>Pseudomonadati</taxon>
        <taxon>Pseudomonadota</taxon>
        <taxon>Gammaproteobacteria</taxon>
        <taxon>Alteromonadales</taxon>
        <taxon>Pseudoalteromonadaceae</taxon>
        <taxon>Pseudoalteromonas</taxon>
    </lineage>
</organism>
<dbReference type="RefSeq" id="WP_138539722.1">
    <property type="nucleotide sequence ID" value="NZ_CP045429.1"/>
</dbReference>
<accession>A0A5S3UQA4</accession>
<evidence type="ECO:0000313" key="1">
    <source>
        <dbReference type="EMBL" id="QPB83426.1"/>
    </source>
</evidence>
<reference evidence="1 2" key="1">
    <citation type="submission" date="2019-10" db="EMBL/GenBank/DDBJ databases">
        <title>Pseudoalteromonas rubra S4059.</title>
        <authorList>
            <person name="Paulsen S."/>
            <person name="Wang X."/>
        </authorList>
    </citation>
    <scope>NUCLEOTIDE SEQUENCE [LARGE SCALE GENOMIC DNA]</scope>
    <source>
        <strain evidence="1 2">S4059</strain>
    </source>
</reference>
<dbReference type="Proteomes" id="UP000305729">
    <property type="component" value="Chromosome 1"/>
</dbReference>
<dbReference type="EMBL" id="CP045429">
    <property type="protein sequence ID" value="QPB83426.1"/>
    <property type="molecule type" value="Genomic_DNA"/>
</dbReference>
<sequence length="155" mass="17116">MILNTSIQSAVSPVSQYAAIKTTNTVADVSNQSAQSSSTAVKHTWDSFRDDVESDPVFAREMAETITFIPNKMTVNLDEAPPLTDPVAHKKWADQSVEFDRIAEQVTEQRIALFNRMKGEGASDADIYNEMIAFNKTLPMDYQAKAGMLSVHQSA</sequence>